<feature type="transmembrane region" description="Helical" evidence="10">
    <location>
        <begin position="50"/>
        <end position="69"/>
    </location>
</feature>
<dbReference type="AlphaFoldDB" id="A0A917EFP7"/>
<comment type="subunit">
    <text evidence="10">Probably a homodimer.</text>
</comment>
<organism evidence="12 13">
    <name type="scientific">Streptococcus himalayensis</name>
    <dbReference type="NCBI Taxonomy" id="1888195"/>
    <lineage>
        <taxon>Bacteria</taxon>
        <taxon>Bacillati</taxon>
        <taxon>Bacillota</taxon>
        <taxon>Bacilli</taxon>
        <taxon>Lactobacillales</taxon>
        <taxon>Streptococcaceae</taxon>
        <taxon>Streptococcus</taxon>
    </lineage>
</organism>
<dbReference type="InterPro" id="IPR045585">
    <property type="entry name" value="CdaA_N"/>
</dbReference>
<dbReference type="EMBL" id="BMJN01000010">
    <property type="protein sequence ID" value="GGE29254.1"/>
    <property type="molecule type" value="Genomic_DNA"/>
</dbReference>
<evidence type="ECO:0000256" key="6">
    <source>
        <dbReference type="ARBA" id="ARBA00022741"/>
    </source>
</evidence>
<dbReference type="InterPro" id="IPR050338">
    <property type="entry name" value="DisA"/>
</dbReference>
<dbReference type="InterPro" id="IPR003390">
    <property type="entry name" value="DNA_integrity_scan_DisA_N"/>
</dbReference>
<keyword evidence="4 10" id="KW-0812">Transmembrane</keyword>
<dbReference type="OrthoDB" id="9807385at2"/>
<dbReference type="PANTHER" id="PTHR34185">
    <property type="entry name" value="DIADENYLATE CYCLASE"/>
    <property type="match status" value="1"/>
</dbReference>
<reference evidence="12" key="1">
    <citation type="journal article" date="2014" name="Int. J. Syst. Evol. Microbiol.">
        <title>Complete genome sequence of Corynebacterium casei LMG S-19264T (=DSM 44701T), isolated from a smear-ripened cheese.</title>
        <authorList>
            <consortium name="US DOE Joint Genome Institute (JGI-PGF)"/>
            <person name="Walter F."/>
            <person name="Albersmeier A."/>
            <person name="Kalinowski J."/>
            <person name="Ruckert C."/>
        </authorList>
    </citation>
    <scope>NUCLEOTIDE SEQUENCE</scope>
    <source>
        <strain evidence="12">CGMCC 1.15533</strain>
    </source>
</reference>
<dbReference type="GO" id="GO:0004016">
    <property type="term" value="F:adenylate cyclase activity"/>
    <property type="evidence" value="ECO:0007669"/>
    <property type="project" value="UniProtKB-UniRule"/>
</dbReference>
<dbReference type="SUPFAM" id="SSF143597">
    <property type="entry name" value="YojJ-like"/>
    <property type="match status" value="1"/>
</dbReference>
<dbReference type="PIRSF" id="PIRSF004793">
    <property type="entry name" value="UCP004793"/>
    <property type="match status" value="1"/>
</dbReference>
<evidence type="ECO:0000256" key="10">
    <source>
        <dbReference type="HAMAP-Rule" id="MF_01499"/>
    </source>
</evidence>
<keyword evidence="7 10" id="KW-0067">ATP-binding</keyword>
<keyword evidence="5 10" id="KW-0548">Nucleotidyltransferase</keyword>
<gene>
    <name evidence="10" type="primary">dacA</name>
    <name evidence="12" type="ORF">GCM10011510_08180</name>
</gene>
<dbReference type="Pfam" id="PF19293">
    <property type="entry name" value="CdaA_N"/>
    <property type="match status" value="1"/>
</dbReference>
<name>A0A917EFP7_9STRE</name>
<dbReference type="NCBIfam" id="TIGR00159">
    <property type="entry name" value="diadenylate cyclase CdaA"/>
    <property type="match status" value="1"/>
</dbReference>
<comment type="catalytic activity">
    <reaction evidence="1 10">
        <text>2 ATP = 3',3'-c-di-AMP + 2 diphosphate</text>
        <dbReference type="Rhea" id="RHEA:35655"/>
        <dbReference type="ChEBI" id="CHEBI:30616"/>
        <dbReference type="ChEBI" id="CHEBI:33019"/>
        <dbReference type="ChEBI" id="CHEBI:71500"/>
        <dbReference type="EC" id="2.7.7.85"/>
    </reaction>
</comment>
<keyword evidence="8 10" id="KW-1133">Transmembrane helix</keyword>
<feature type="domain" description="DAC" evidence="11">
    <location>
        <begin position="93"/>
        <end position="251"/>
    </location>
</feature>
<dbReference type="FunFam" id="3.40.1700.10:FF:000002">
    <property type="entry name" value="Diadenylate cyclase"/>
    <property type="match status" value="1"/>
</dbReference>
<evidence type="ECO:0000256" key="1">
    <source>
        <dbReference type="ARBA" id="ARBA00000877"/>
    </source>
</evidence>
<dbReference type="EC" id="2.7.7.85" evidence="10"/>
<evidence type="ECO:0000256" key="2">
    <source>
        <dbReference type="ARBA" id="ARBA00022475"/>
    </source>
</evidence>
<comment type="caution">
    <text evidence="10">Lacks conserved residue(s) required for the propagation of feature annotation.</text>
</comment>
<dbReference type="InterPro" id="IPR034701">
    <property type="entry name" value="CdaA"/>
</dbReference>
<feature type="transmembrane region" description="Helical" evidence="10">
    <location>
        <begin position="75"/>
        <end position="93"/>
    </location>
</feature>
<dbReference type="HAMAP" id="MF_01499">
    <property type="entry name" value="DacA"/>
    <property type="match status" value="1"/>
</dbReference>
<dbReference type="PANTHER" id="PTHR34185:SF1">
    <property type="entry name" value="DIADENYLATE CYCLASE"/>
    <property type="match status" value="1"/>
</dbReference>
<dbReference type="RefSeq" id="WP_068993920.1">
    <property type="nucleotide sequence ID" value="NZ_BMJN01000010.1"/>
</dbReference>
<accession>A0A917EFP7</accession>
<evidence type="ECO:0000256" key="4">
    <source>
        <dbReference type="ARBA" id="ARBA00022692"/>
    </source>
</evidence>
<dbReference type="GO" id="GO:0005524">
    <property type="term" value="F:ATP binding"/>
    <property type="evidence" value="ECO:0007669"/>
    <property type="project" value="UniProtKB-UniRule"/>
</dbReference>
<comment type="similarity">
    <text evidence="10">Belongs to the adenylate cyclase family. DacA/CdaA subfamily.</text>
</comment>
<protein>
    <recommendedName>
        <fullName evidence="10">Diadenylate cyclase</fullName>
        <shortName evidence="10">DAC</shortName>
        <ecNumber evidence="10">2.7.7.85</ecNumber>
    </recommendedName>
    <alternativeName>
        <fullName evidence="10">Cyclic-di-AMP synthase</fullName>
        <shortName evidence="10">c-di-AMP synthase</shortName>
    </alternativeName>
</protein>
<evidence type="ECO:0000256" key="8">
    <source>
        <dbReference type="ARBA" id="ARBA00022989"/>
    </source>
</evidence>
<dbReference type="InterPro" id="IPR014046">
    <property type="entry name" value="C-di-AMP_synthase"/>
</dbReference>
<evidence type="ECO:0000256" key="9">
    <source>
        <dbReference type="ARBA" id="ARBA00023136"/>
    </source>
</evidence>
<dbReference type="Gene3D" id="3.40.1700.10">
    <property type="entry name" value="DNA integrity scanning protein, DisA, N-terminal domain"/>
    <property type="match status" value="1"/>
</dbReference>
<dbReference type="InterPro" id="IPR036888">
    <property type="entry name" value="DNA_integrity_DisA_N_sf"/>
</dbReference>
<dbReference type="Pfam" id="PF02457">
    <property type="entry name" value="DAC"/>
    <property type="match status" value="1"/>
</dbReference>
<evidence type="ECO:0000313" key="13">
    <source>
        <dbReference type="Proteomes" id="UP000660801"/>
    </source>
</evidence>
<reference evidence="12" key="2">
    <citation type="submission" date="2020-09" db="EMBL/GenBank/DDBJ databases">
        <authorList>
            <person name="Sun Q."/>
            <person name="Zhou Y."/>
        </authorList>
    </citation>
    <scope>NUCLEOTIDE SEQUENCE</scope>
    <source>
        <strain evidence="12">CGMCC 1.15533</strain>
    </source>
</reference>
<dbReference type="GO" id="GO:0006171">
    <property type="term" value="P:cAMP biosynthetic process"/>
    <property type="evidence" value="ECO:0007669"/>
    <property type="project" value="InterPro"/>
</dbReference>
<keyword evidence="2 10" id="KW-1003">Cell membrane</keyword>
<dbReference type="PROSITE" id="PS51794">
    <property type="entry name" value="DAC"/>
    <property type="match status" value="1"/>
</dbReference>
<comment type="function">
    <text evidence="10">Catalyzes the condensation of 2 ATP molecules into cyclic di-AMP (c-di-AMP), a second messenger used to regulate differing processes in different bacteria.</text>
</comment>
<comment type="caution">
    <text evidence="12">The sequence shown here is derived from an EMBL/GenBank/DDBJ whole genome shotgun (WGS) entry which is preliminary data.</text>
</comment>
<evidence type="ECO:0000259" key="11">
    <source>
        <dbReference type="PROSITE" id="PS51794"/>
    </source>
</evidence>
<evidence type="ECO:0000256" key="5">
    <source>
        <dbReference type="ARBA" id="ARBA00022695"/>
    </source>
</evidence>
<keyword evidence="6 10" id="KW-0547">Nucleotide-binding</keyword>
<evidence type="ECO:0000313" key="12">
    <source>
        <dbReference type="EMBL" id="GGE29254.1"/>
    </source>
</evidence>
<keyword evidence="9 10" id="KW-0472">Membrane</keyword>
<proteinExistence type="inferred from homology"/>
<evidence type="ECO:0000256" key="3">
    <source>
        <dbReference type="ARBA" id="ARBA00022679"/>
    </source>
</evidence>
<dbReference type="GO" id="GO:0106408">
    <property type="term" value="F:diadenylate cyclase activity"/>
    <property type="evidence" value="ECO:0007669"/>
    <property type="project" value="UniProtKB-EC"/>
</dbReference>
<dbReference type="Proteomes" id="UP000660801">
    <property type="component" value="Unassembled WGS sequence"/>
</dbReference>
<keyword evidence="3 10" id="KW-0808">Transferase</keyword>
<keyword evidence="13" id="KW-1185">Reference proteome</keyword>
<sequence>MNFQQLSNLQYWASLFSGPWSLIINVIDILIVTWLLYHFSKAIAGTKIMILVRGVLVFILAQILANAIGLVTVSWLINQVITYGAIAAVVIFTPEIRTGLERLGRATELFATAPISVEEKMIQAFVKSVAYMSPRKIGALVAIQGSRTLQEYISTGIPLDADISGELLINIFIPNTPLHDGAVIVANHKIAVSCAYLPLTESTGISKEFGTRHRAAIGLSEVSDAFTFIVSEETGGISVTHNGVFKHDLSLDEFEAELRKVLLNEQPKTQSWYKKWIKGGKV</sequence>
<evidence type="ECO:0000256" key="7">
    <source>
        <dbReference type="ARBA" id="ARBA00022840"/>
    </source>
</evidence>
<feature type="transmembrane region" description="Helical" evidence="10">
    <location>
        <begin position="20"/>
        <end position="38"/>
    </location>
</feature>